<name>A0A9D2I6N4_9FIRM</name>
<comment type="caution">
    <text evidence="1">The sequence shown here is derived from an EMBL/GenBank/DDBJ whole genome shotgun (WGS) entry which is preliminary data.</text>
</comment>
<dbReference type="AlphaFoldDB" id="A0A9D2I6N4"/>
<reference evidence="1" key="2">
    <citation type="submission" date="2021-04" db="EMBL/GenBank/DDBJ databases">
        <authorList>
            <person name="Gilroy R."/>
        </authorList>
    </citation>
    <scope>NUCLEOTIDE SEQUENCE</scope>
    <source>
        <strain evidence="1">CHK179-7159</strain>
    </source>
</reference>
<accession>A0A9D2I6N4</accession>
<gene>
    <name evidence="1" type="ORF">H9717_06275</name>
</gene>
<organism evidence="1 2">
    <name type="scientific">Candidatus Eisenbergiella merdipullorum</name>
    <dbReference type="NCBI Taxonomy" id="2838553"/>
    <lineage>
        <taxon>Bacteria</taxon>
        <taxon>Bacillati</taxon>
        <taxon>Bacillota</taxon>
        <taxon>Clostridia</taxon>
        <taxon>Lachnospirales</taxon>
        <taxon>Lachnospiraceae</taxon>
        <taxon>Eisenbergiella</taxon>
    </lineage>
</organism>
<reference evidence="1" key="1">
    <citation type="journal article" date="2021" name="PeerJ">
        <title>Extensive microbial diversity within the chicken gut microbiome revealed by metagenomics and culture.</title>
        <authorList>
            <person name="Gilroy R."/>
            <person name="Ravi A."/>
            <person name="Getino M."/>
            <person name="Pursley I."/>
            <person name="Horton D.L."/>
            <person name="Alikhan N.F."/>
            <person name="Baker D."/>
            <person name="Gharbi K."/>
            <person name="Hall N."/>
            <person name="Watson M."/>
            <person name="Adriaenssens E.M."/>
            <person name="Foster-Nyarko E."/>
            <person name="Jarju S."/>
            <person name="Secka A."/>
            <person name="Antonio M."/>
            <person name="Oren A."/>
            <person name="Chaudhuri R.R."/>
            <person name="La Ragione R."/>
            <person name="Hildebrand F."/>
            <person name="Pallen M.J."/>
        </authorList>
    </citation>
    <scope>NUCLEOTIDE SEQUENCE</scope>
    <source>
        <strain evidence="1">CHK179-7159</strain>
    </source>
</reference>
<dbReference type="Proteomes" id="UP000886858">
    <property type="component" value="Unassembled WGS sequence"/>
</dbReference>
<sequence length="92" mass="10259">MWNTKTSGIEKGAGCFLAKGTATSQSDVDLVTTTGIEEDFRNQTSGTEILLYEDSNLDHQSAWETIQEDLPQPRENIKKLLEAADKKEQDNL</sequence>
<dbReference type="EMBL" id="DWYY01000066">
    <property type="protein sequence ID" value="HJA92708.1"/>
    <property type="molecule type" value="Genomic_DNA"/>
</dbReference>
<evidence type="ECO:0000313" key="2">
    <source>
        <dbReference type="Proteomes" id="UP000886858"/>
    </source>
</evidence>
<protein>
    <submittedName>
        <fullName evidence="1">Uncharacterized protein</fullName>
    </submittedName>
</protein>
<proteinExistence type="predicted"/>
<evidence type="ECO:0000313" key="1">
    <source>
        <dbReference type="EMBL" id="HJA92708.1"/>
    </source>
</evidence>